<dbReference type="PANTHER" id="PTHR23507:SF1">
    <property type="entry name" value="FI18259P1-RELATED"/>
    <property type="match status" value="1"/>
</dbReference>
<evidence type="ECO:0000256" key="1">
    <source>
        <dbReference type="ARBA" id="ARBA00004141"/>
    </source>
</evidence>
<evidence type="ECO:0000256" key="2">
    <source>
        <dbReference type="ARBA" id="ARBA00022692"/>
    </source>
</evidence>
<proteinExistence type="predicted"/>
<dbReference type="Gene3D" id="1.20.1250.20">
    <property type="entry name" value="MFS general substrate transporter like domains"/>
    <property type="match status" value="1"/>
</dbReference>
<feature type="transmembrane region" description="Helical" evidence="5">
    <location>
        <begin position="191"/>
        <end position="212"/>
    </location>
</feature>
<feature type="transmembrane region" description="Helical" evidence="5">
    <location>
        <begin position="409"/>
        <end position="428"/>
    </location>
</feature>
<comment type="subcellular location">
    <subcellularLocation>
        <location evidence="1">Membrane</location>
        <topology evidence="1">Multi-pass membrane protein</topology>
    </subcellularLocation>
</comment>
<feature type="transmembrane region" description="Helical" evidence="5">
    <location>
        <begin position="281"/>
        <end position="299"/>
    </location>
</feature>
<keyword evidence="2 5" id="KW-0812">Transmembrane</keyword>
<sequence>MGRITVEPVVFLYNVADTVQMSVQQDFIFTRLCLERFPVQVCENYKAFGDSDEMAEIQNEAVKRVMWLSVITGVIAVFTSQILGFALDRYSRKVIMLIPFLGSLGLNLTCVLVSASSTLPLDLLYFGASFRGLAGGYVVFKSSVSSFVINLSHVDERITRLSMVEAMLYLGSAVGPIGLQILDVYCTQRHAYLFLSIECVIIVALIYIVIFLPDYSVIPESKGTTTYFTYNTISNNFNNNNTDGNCNYNVHNTCQKPCSALQNYSNALAVTFRQRNRGIRIAIELLLIADFFIAIVFAAEFDLLYLYMQDKLSFTLPQYSQYLGIKNLVNGVSLIAVLPLLRSLFNLSDVTLGILGGFSRQAAFLLLAFNTSHDIAYIVPFLDVFGQYLFVVLRSIISSLVEENEQGRVLTVMSSMAQLSLLIGSAIFDTTYPKFLNHHHPGYTFLLAAVSMGLSTLILCVIRCHLSSVRSREEESQPLLQ</sequence>
<dbReference type="InterPro" id="IPR011701">
    <property type="entry name" value="MFS"/>
</dbReference>
<evidence type="ECO:0008006" key="8">
    <source>
        <dbReference type="Google" id="ProtNLM"/>
    </source>
</evidence>
<feature type="transmembrane region" description="Helical" evidence="5">
    <location>
        <begin position="440"/>
        <end position="462"/>
    </location>
</feature>
<keyword evidence="7" id="KW-1185">Reference proteome</keyword>
<feature type="transmembrane region" description="Helical" evidence="5">
    <location>
        <begin position="375"/>
        <end position="397"/>
    </location>
</feature>
<evidence type="ECO:0000256" key="5">
    <source>
        <dbReference type="SAM" id="Phobius"/>
    </source>
</evidence>
<keyword evidence="4 5" id="KW-0472">Membrane</keyword>
<keyword evidence="3 5" id="KW-1133">Transmembrane helix</keyword>
<dbReference type="InterPro" id="IPR036259">
    <property type="entry name" value="MFS_trans_sf"/>
</dbReference>
<dbReference type="Proteomes" id="UP001381693">
    <property type="component" value="Unassembled WGS sequence"/>
</dbReference>
<comment type="caution">
    <text evidence="6">The sequence shown here is derived from an EMBL/GenBank/DDBJ whole genome shotgun (WGS) entry which is preliminary data.</text>
</comment>
<evidence type="ECO:0000256" key="3">
    <source>
        <dbReference type="ARBA" id="ARBA00022989"/>
    </source>
</evidence>
<name>A0AAN8XF62_HALRR</name>
<dbReference type="GO" id="GO:0016020">
    <property type="term" value="C:membrane"/>
    <property type="evidence" value="ECO:0007669"/>
    <property type="project" value="UniProtKB-SubCell"/>
</dbReference>
<organism evidence="6 7">
    <name type="scientific">Halocaridina rubra</name>
    <name type="common">Hawaiian red shrimp</name>
    <dbReference type="NCBI Taxonomy" id="373956"/>
    <lineage>
        <taxon>Eukaryota</taxon>
        <taxon>Metazoa</taxon>
        <taxon>Ecdysozoa</taxon>
        <taxon>Arthropoda</taxon>
        <taxon>Crustacea</taxon>
        <taxon>Multicrustacea</taxon>
        <taxon>Malacostraca</taxon>
        <taxon>Eumalacostraca</taxon>
        <taxon>Eucarida</taxon>
        <taxon>Decapoda</taxon>
        <taxon>Pleocyemata</taxon>
        <taxon>Caridea</taxon>
        <taxon>Atyoidea</taxon>
        <taxon>Atyidae</taxon>
        <taxon>Halocaridina</taxon>
    </lineage>
</organism>
<reference evidence="6 7" key="1">
    <citation type="submission" date="2023-11" db="EMBL/GenBank/DDBJ databases">
        <title>Halocaridina rubra genome assembly.</title>
        <authorList>
            <person name="Smith C."/>
        </authorList>
    </citation>
    <scope>NUCLEOTIDE SEQUENCE [LARGE SCALE GENOMIC DNA]</scope>
    <source>
        <strain evidence="6">EP-1</strain>
        <tissue evidence="6">Whole</tissue>
    </source>
</reference>
<evidence type="ECO:0000313" key="6">
    <source>
        <dbReference type="EMBL" id="KAK7080418.1"/>
    </source>
</evidence>
<dbReference type="AlphaFoldDB" id="A0AAN8XF62"/>
<dbReference type="SUPFAM" id="SSF103473">
    <property type="entry name" value="MFS general substrate transporter"/>
    <property type="match status" value="1"/>
</dbReference>
<dbReference type="GO" id="GO:0022857">
    <property type="term" value="F:transmembrane transporter activity"/>
    <property type="evidence" value="ECO:0007669"/>
    <property type="project" value="InterPro"/>
</dbReference>
<dbReference type="Pfam" id="PF07690">
    <property type="entry name" value="MFS_1"/>
    <property type="match status" value="1"/>
</dbReference>
<evidence type="ECO:0000256" key="4">
    <source>
        <dbReference type="ARBA" id="ARBA00023136"/>
    </source>
</evidence>
<dbReference type="PANTHER" id="PTHR23507">
    <property type="entry name" value="ZGC:174356"/>
    <property type="match status" value="1"/>
</dbReference>
<feature type="transmembrane region" description="Helical" evidence="5">
    <location>
        <begin position="94"/>
        <end position="117"/>
    </location>
</feature>
<evidence type="ECO:0000313" key="7">
    <source>
        <dbReference type="Proteomes" id="UP001381693"/>
    </source>
</evidence>
<dbReference type="EMBL" id="JAXCGZ010005941">
    <property type="protein sequence ID" value="KAK7080418.1"/>
    <property type="molecule type" value="Genomic_DNA"/>
</dbReference>
<gene>
    <name evidence="6" type="ORF">SK128_002380</name>
</gene>
<protein>
    <recommendedName>
        <fullName evidence="8">Proton-coupled folate transporter</fullName>
    </recommendedName>
</protein>
<feature type="transmembrane region" description="Helical" evidence="5">
    <location>
        <begin position="65"/>
        <end position="87"/>
    </location>
</feature>
<accession>A0AAN8XF62</accession>